<dbReference type="EMBL" id="JAKNCT010000006">
    <property type="protein sequence ID" value="MCG5031014.1"/>
    <property type="molecule type" value="Genomic_DNA"/>
</dbReference>
<gene>
    <name evidence="2" type="ORF">MAF45_06080</name>
</gene>
<accession>A0ABS9MQW9</accession>
<dbReference type="InterPro" id="IPR036188">
    <property type="entry name" value="FAD/NAD-bd_sf"/>
</dbReference>
<evidence type="ECO:0000313" key="2">
    <source>
        <dbReference type="EMBL" id="MCG5031014.1"/>
    </source>
</evidence>
<dbReference type="Gene3D" id="3.50.50.60">
    <property type="entry name" value="FAD/NAD(P)-binding domain"/>
    <property type="match status" value="1"/>
</dbReference>
<proteinExistence type="predicted"/>
<protein>
    <submittedName>
        <fullName evidence="2">Uncharacterized protein</fullName>
    </submittedName>
</protein>
<sequence>MVRDVAVALLTMPAASGGWDWSVSSDFLALDRLFGKTLFTQKIDTPPFYFGRETLETHYTIGGIRINPQAAVLRRTARCSRAFGPRARPRGHPRHEPTRRGGLHRLPGLRENRGAGGRPCGPANALETEGKKTGRACARKK</sequence>
<feature type="region of interest" description="Disordered" evidence="1">
    <location>
        <begin position="81"/>
        <end position="141"/>
    </location>
</feature>
<dbReference type="Proteomes" id="UP001297600">
    <property type="component" value="Unassembled WGS sequence"/>
</dbReference>
<name>A0ABS9MQW9_9BURK</name>
<dbReference type="Gene3D" id="3.90.700.10">
    <property type="entry name" value="Succinate dehydrogenase/fumarate reductase flavoprotein, catalytic domain"/>
    <property type="match status" value="1"/>
</dbReference>
<organism evidence="2 3">
    <name type="scientific">Mesosutterella porci</name>
    <dbReference type="NCBI Taxonomy" id="2915351"/>
    <lineage>
        <taxon>Bacteria</taxon>
        <taxon>Pseudomonadati</taxon>
        <taxon>Pseudomonadota</taxon>
        <taxon>Betaproteobacteria</taxon>
        <taxon>Burkholderiales</taxon>
        <taxon>Sutterellaceae</taxon>
        <taxon>Mesosutterella</taxon>
    </lineage>
</organism>
<dbReference type="RefSeq" id="WP_237978667.1">
    <property type="nucleotide sequence ID" value="NZ_JAKNCT010000006.1"/>
</dbReference>
<evidence type="ECO:0000256" key="1">
    <source>
        <dbReference type="SAM" id="MobiDB-lite"/>
    </source>
</evidence>
<dbReference type="InterPro" id="IPR027477">
    <property type="entry name" value="Succ_DH/fumarate_Rdtase_cat_sf"/>
</dbReference>
<keyword evidence="3" id="KW-1185">Reference proteome</keyword>
<evidence type="ECO:0000313" key="3">
    <source>
        <dbReference type="Proteomes" id="UP001297600"/>
    </source>
</evidence>
<comment type="caution">
    <text evidence="2">The sequence shown here is derived from an EMBL/GenBank/DDBJ whole genome shotgun (WGS) entry which is preliminary data.</text>
</comment>
<reference evidence="2 3" key="1">
    <citation type="submission" date="2022-02" db="EMBL/GenBank/DDBJ databases">
        <title>Mesosutterella porci, a novel member of the family Sutterellaceae from pig feces.</title>
        <authorList>
            <person name="Wylensek D."/>
            <person name="Clavel T."/>
        </authorList>
    </citation>
    <scope>NUCLEOTIDE SEQUENCE [LARGE SCALE GENOMIC DNA]</scope>
    <source>
        <strain evidence="3">oilRF-744-wt-GAM-9</strain>
    </source>
</reference>